<dbReference type="SUPFAM" id="SSF81660">
    <property type="entry name" value="Metal cation-transporting ATPase, ATP-binding domain N"/>
    <property type="match status" value="1"/>
</dbReference>
<dbReference type="PANTHER" id="PTHR43294:SF20">
    <property type="entry name" value="P-TYPE ATPASE"/>
    <property type="match status" value="1"/>
</dbReference>
<dbReference type="SUPFAM" id="SSF56784">
    <property type="entry name" value="HAD-like"/>
    <property type="match status" value="1"/>
</dbReference>
<dbReference type="SUPFAM" id="SSF81653">
    <property type="entry name" value="Calcium ATPase, transduction domain A"/>
    <property type="match status" value="1"/>
</dbReference>
<dbReference type="PRINTS" id="PR00119">
    <property type="entry name" value="CATATPASE"/>
</dbReference>
<evidence type="ECO:0000256" key="1">
    <source>
        <dbReference type="ARBA" id="ARBA00004651"/>
    </source>
</evidence>
<keyword evidence="3" id="KW-1003">Cell membrane</keyword>
<keyword evidence="7" id="KW-0067">ATP-binding</keyword>
<dbReference type="OrthoDB" id="9814270at2"/>
<feature type="transmembrane region" description="Helical" evidence="11">
    <location>
        <begin position="851"/>
        <end position="870"/>
    </location>
</feature>
<dbReference type="GO" id="GO:0005886">
    <property type="term" value="C:plasma membrane"/>
    <property type="evidence" value="ECO:0007669"/>
    <property type="project" value="UniProtKB-SubCell"/>
</dbReference>
<feature type="transmembrane region" description="Helical" evidence="11">
    <location>
        <begin position="261"/>
        <end position="280"/>
    </location>
</feature>
<dbReference type="GO" id="GO:0016887">
    <property type="term" value="F:ATP hydrolysis activity"/>
    <property type="evidence" value="ECO:0007669"/>
    <property type="project" value="InterPro"/>
</dbReference>
<dbReference type="STRING" id="336831.WG68_09440"/>
<dbReference type="InterPro" id="IPR023299">
    <property type="entry name" value="ATPase_P-typ_cyto_dom_N"/>
</dbReference>
<dbReference type="InterPro" id="IPR001757">
    <property type="entry name" value="P_typ_ATPase"/>
</dbReference>
<dbReference type="InterPro" id="IPR044492">
    <property type="entry name" value="P_typ_ATPase_HD_dom"/>
</dbReference>
<proteinExistence type="inferred from homology"/>
<dbReference type="PRINTS" id="PR00120">
    <property type="entry name" value="HATPASE"/>
</dbReference>
<keyword evidence="9 11" id="KW-1133">Transmembrane helix</keyword>
<dbReference type="Pfam" id="PF00122">
    <property type="entry name" value="E1-E2_ATPase"/>
    <property type="match status" value="1"/>
</dbReference>
<dbReference type="EMBL" id="LAHO01000008">
    <property type="protein sequence ID" value="KKO45599.1"/>
    <property type="molecule type" value="Genomic_DNA"/>
</dbReference>
<feature type="transmembrane region" description="Helical" evidence="11">
    <location>
        <begin position="739"/>
        <end position="757"/>
    </location>
</feature>
<evidence type="ECO:0000256" key="3">
    <source>
        <dbReference type="ARBA" id="ARBA00022475"/>
    </source>
</evidence>
<dbReference type="Gene3D" id="1.20.1110.10">
    <property type="entry name" value="Calcium-transporting ATPase, transmembrane domain"/>
    <property type="match status" value="1"/>
</dbReference>
<dbReference type="GO" id="GO:0005391">
    <property type="term" value="F:P-type sodium:potassium-exchanging transporter activity"/>
    <property type="evidence" value="ECO:0007669"/>
    <property type="project" value="TreeGrafter"/>
</dbReference>
<dbReference type="Gene3D" id="2.70.150.10">
    <property type="entry name" value="Calcium-transporting ATPase, cytoplasmic transduction domain A"/>
    <property type="match status" value="1"/>
</dbReference>
<keyword evidence="10 11" id="KW-0472">Membrane</keyword>
<dbReference type="GO" id="GO:0030007">
    <property type="term" value="P:intracellular potassium ion homeostasis"/>
    <property type="evidence" value="ECO:0007669"/>
    <property type="project" value="TreeGrafter"/>
</dbReference>
<feature type="transmembrane region" description="Helical" evidence="11">
    <location>
        <begin position="709"/>
        <end position="733"/>
    </location>
</feature>
<evidence type="ECO:0000256" key="9">
    <source>
        <dbReference type="ARBA" id="ARBA00022989"/>
    </source>
</evidence>
<dbReference type="AlphaFoldDB" id="A0A0M2V5D5"/>
<comment type="similarity">
    <text evidence="2">Belongs to the cation transport ATPase (P-type) (TC 3.A.3) family. Type IIA subfamily.</text>
</comment>
<dbReference type="PATRIC" id="fig|336831.14.peg.190"/>
<feature type="transmembrane region" description="Helical" evidence="11">
    <location>
        <begin position="98"/>
        <end position="114"/>
    </location>
</feature>
<dbReference type="GO" id="GO:1990573">
    <property type="term" value="P:potassium ion import across plasma membrane"/>
    <property type="evidence" value="ECO:0007669"/>
    <property type="project" value="TreeGrafter"/>
</dbReference>
<dbReference type="GO" id="GO:0006883">
    <property type="term" value="P:intracellular sodium ion homeostasis"/>
    <property type="evidence" value="ECO:0007669"/>
    <property type="project" value="TreeGrafter"/>
</dbReference>
<evidence type="ECO:0000256" key="11">
    <source>
        <dbReference type="SAM" id="Phobius"/>
    </source>
</evidence>
<dbReference type="Pfam" id="PF13246">
    <property type="entry name" value="Cation_ATPase"/>
    <property type="match status" value="1"/>
</dbReference>
<dbReference type="InterPro" id="IPR059000">
    <property type="entry name" value="ATPase_P-type_domA"/>
</dbReference>
<dbReference type="InterPro" id="IPR008250">
    <property type="entry name" value="ATPase_P-typ_transduc_dom_A_sf"/>
</dbReference>
<evidence type="ECO:0000313" key="14">
    <source>
        <dbReference type="Proteomes" id="UP000034228"/>
    </source>
</evidence>
<dbReference type="Gene3D" id="3.40.1110.10">
    <property type="entry name" value="Calcium-transporting ATPase, cytoplasmic domain N"/>
    <property type="match status" value="1"/>
</dbReference>
<dbReference type="InterPro" id="IPR023214">
    <property type="entry name" value="HAD_sf"/>
</dbReference>
<reference evidence="13 14" key="1">
    <citation type="submission" date="2015-03" db="EMBL/GenBank/DDBJ databases">
        <title>Draft genome sequences of two protease-producing strains of Arsukibacterium isolated from two cold and alkaline environments.</title>
        <authorList>
            <person name="Lylloff J.E."/>
            <person name="Skov L.B."/>
            <person name="Jepsen M."/>
            <person name="Hallin P.F."/>
            <person name="Sorensen S.J."/>
            <person name="Stougaard P."/>
            <person name="Glaring M.A."/>
        </authorList>
    </citation>
    <scope>NUCLEOTIDE SEQUENCE [LARGE SCALE GENOMIC DNA]</scope>
    <source>
        <strain evidence="13 14">GCM72</strain>
    </source>
</reference>
<feature type="transmembrane region" description="Helical" evidence="11">
    <location>
        <begin position="286"/>
        <end position="313"/>
    </location>
</feature>
<keyword evidence="14" id="KW-1185">Reference proteome</keyword>
<dbReference type="NCBIfam" id="TIGR01494">
    <property type="entry name" value="ATPase_P-type"/>
    <property type="match status" value="2"/>
</dbReference>
<dbReference type="InterPro" id="IPR036412">
    <property type="entry name" value="HAD-like_sf"/>
</dbReference>
<feature type="domain" description="Cation-transporting P-type ATPase N-terminal" evidence="12">
    <location>
        <begin position="20"/>
        <end position="94"/>
    </location>
</feature>
<dbReference type="FunFam" id="3.40.50.1000:FF:000028">
    <property type="entry name" value="Calcium-transporting P-type ATPase, putative"/>
    <property type="match status" value="1"/>
</dbReference>
<keyword evidence="8" id="KW-1278">Translocase</keyword>
<dbReference type="SUPFAM" id="SSF81665">
    <property type="entry name" value="Calcium ATPase, transmembrane domain M"/>
    <property type="match status" value="1"/>
</dbReference>
<comment type="subcellular location">
    <subcellularLocation>
        <location evidence="1">Cell membrane</location>
        <topology evidence="1">Multi-pass membrane protein</topology>
    </subcellularLocation>
</comment>
<dbReference type="InterPro" id="IPR023298">
    <property type="entry name" value="ATPase_P-typ_TM_dom_sf"/>
</dbReference>
<dbReference type="SFLD" id="SFLDS00003">
    <property type="entry name" value="Haloacid_Dehalogenase"/>
    <property type="match status" value="1"/>
</dbReference>
<dbReference type="GO" id="GO:1902600">
    <property type="term" value="P:proton transmembrane transport"/>
    <property type="evidence" value="ECO:0007669"/>
    <property type="project" value="TreeGrafter"/>
</dbReference>
<dbReference type="SFLD" id="SFLDF00027">
    <property type="entry name" value="p-type_atpase"/>
    <property type="match status" value="1"/>
</dbReference>
<dbReference type="PANTHER" id="PTHR43294">
    <property type="entry name" value="SODIUM/POTASSIUM-TRANSPORTING ATPASE SUBUNIT ALPHA"/>
    <property type="match status" value="1"/>
</dbReference>
<evidence type="ECO:0000256" key="10">
    <source>
        <dbReference type="ARBA" id="ARBA00023136"/>
    </source>
</evidence>
<dbReference type="Pfam" id="PF00690">
    <property type="entry name" value="Cation_ATPase_N"/>
    <property type="match status" value="1"/>
</dbReference>
<accession>A0A0M2V5D5</accession>
<comment type="caution">
    <text evidence="13">The sequence shown here is derived from an EMBL/GenBank/DDBJ whole genome shotgun (WGS) entry which is preliminary data.</text>
</comment>
<dbReference type="Pfam" id="PF00689">
    <property type="entry name" value="Cation_ATPase_C"/>
    <property type="match status" value="1"/>
</dbReference>
<evidence type="ECO:0000256" key="5">
    <source>
        <dbReference type="ARBA" id="ARBA00022723"/>
    </source>
</evidence>
<protein>
    <submittedName>
        <fullName evidence="13">Carbonate dehydratase</fullName>
    </submittedName>
</protein>
<evidence type="ECO:0000256" key="2">
    <source>
        <dbReference type="ARBA" id="ARBA00005675"/>
    </source>
</evidence>
<dbReference type="InterPro" id="IPR006068">
    <property type="entry name" value="ATPase_P-typ_cation-transptr_C"/>
</dbReference>
<dbReference type="PROSITE" id="PS00154">
    <property type="entry name" value="ATPASE_E1_E2"/>
    <property type="match status" value="1"/>
</dbReference>
<dbReference type="InterPro" id="IPR050510">
    <property type="entry name" value="Cation_transp_ATPase_P-type"/>
</dbReference>
<evidence type="ECO:0000256" key="4">
    <source>
        <dbReference type="ARBA" id="ARBA00022692"/>
    </source>
</evidence>
<feature type="transmembrane region" description="Helical" evidence="11">
    <location>
        <begin position="777"/>
        <end position="800"/>
    </location>
</feature>
<dbReference type="Gene3D" id="3.40.50.1000">
    <property type="entry name" value="HAD superfamily/HAD-like"/>
    <property type="match status" value="1"/>
</dbReference>
<gene>
    <name evidence="13" type="ORF">WG68_09440</name>
</gene>
<evidence type="ECO:0000256" key="6">
    <source>
        <dbReference type="ARBA" id="ARBA00022741"/>
    </source>
</evidence>
<dbReference type="InterPro" id="IPR018303">
    <property type="entry name" value="ATPase_P-typ_P_site"/>
</dbReference>
<dbReference type="SMART" id="SM00831">
    <property type="entry name" value="Cation_ATPase_N"/>
    <property type="match status" value="1"/>
</dbReference>
<name>A0A0M2V5D5_9GAMM</name>
<evidence type="ECO:0000256" key="8">
    <source>
        <dbReference type="ARBA" id="ARBA00022967"/>
    </source>
</evidence>
<dbReference type="SFLD" id="SFLDG00002">
    <property type="entry name" value="C1.7:_P-type_atpase_like"/>
    <property type="match status" value="1"/>
</dbReference>
<feature type="transmembrane region" description="Helical" evidence="11">
    <location>
        <begin position="882"/>
        <end position="901"/>
    </location>
</feature>
<keyword evidence="5" id="KW-0479">Metal-binding</keyword>
<sequence>MSKLNAPVSAQTTPPSNTTVWHQQTASQLYQQYSVQPEQGLNLLQVAQARERYGANLLPAKQPVPAWRRLLRQFNNLLIYVLLVAALLAAVLAEYLDMAVILAVVLVNGIIGFIQEGQAEKALQSIGALLSSRARVLREGQTEQLNAAELVPGDIVILEAGDKVPADMRLLKVYNLQVQEASLTGESVAVEKHSEPLAAEVVLADRRNMAYSGTLVTQGRAVALVVATGSATELGRINRMLSEVVMLSTPLLQQMAQFARYLTMAVLGFALLVFVLGYLRDYSLNYLFMAVVSLVVAAIPEGLPTILTVALAIGVTRMAKRKAIIRRLPAVETLGAVSVICSDKTGTLTLNEMMVSQLALPGQQLTVSGSGYSPVGAITAAAGNDVADAELLSWLCRAALLCNDAQLIDAEAGRQIQGDPMEAALLVLAEKAELNRQQQVAEYPRHDEIPFDSAHKYMATLHSDHQGRGYIFIKGAPEAILAQCHSVFLPAGSEPASTALDTAYWQQQIEQIAAGGQRVLALAVKWLDSQQTVLNQQDLSGDIQLLGLVGLIDPPRPEAIAAIAACQQAGIKVKMITGDHAATASAIAVQLGLADAQRVLTGRELDELSEAQLADSIVHTAVFARTTPAHKLRLVTALQAQGDVVAMTGDGVNDAPALKRADVGIAMGRGGTEAAREASEMVLLDDNFATIAQAVAAGRNVYDNLKKAIAFLLPVNGGESLAIVLALLFALTLPIMPLQILWVNMVSSIGLALALAFEPPEPKLMQRRPRKVTEPLISGFVLWRILLVSGLFTLGIFAVFNWAIAQQLSIDYARTMAVNTLVAMEVWYLFSVRYMQGPSLSWQGIRGTQPVLIAVAIVFGLQLLFTYLPLLQQLFSTEALRFSHGLICVGIGVVVFIVLELEKWLSRRRS</sequence>
<feature type="transmembrane region" description="Helical" evidence="11">
    <location>
        <begin position="812"/>
        <end position="830"/>
    </location>
</feature>
<evidence type="ECO:0000259" key="12">
    <source>
        <dbReference type="SMART" id="SM00831"/>
    </source>
</evidence>
<feature type="transmembrane region" description="Helical" evidence="11">
    <location>
        <begin position="74"/>
        <end position="92"/>
    </location>
</feature>
<dbReference type="Proteomes" id="UP000034228">
    <property type="component" value="Unassembled WGS sequence"/>
</dbReference>
<dbReference type="FunFam" id="2.70.150.10:FF:000016">
    <property type="entry name" value="Calcium-transporting P-type ATPase putative"/>
    <property type="match status" value="1"/>
</dbReference>
<evidence type="ECO:0000256" key="7">
    <source>
        <dbReference type="ARBA" id="ARBA00022840"/>
    </source>
</evidence>
<keyword evidence="6" id="KW-0547">Nucleotide-binding</keyword>
<dbReference type="FunFam" id="3.40.50.1000:FF:000001">
    <property type="entry name" value="Phospholipid-transporting ATPase IC"/>
    <property type="match status" value="1"/>
</dbReference>
<dbReference type="GO" id="GO:0036376">
    <property type="term" value="P:sodium ion export across plasma membrane"/>
    <property type="evidence" value="ECO:0007669"/>
    <property type="project" value="TreeGrafter"/>
</dbReference>
<dbReference type="InterPro" id="IPR004014">
    <property type="entry name" value="ATPase_P-typ_cation-transptr_N"/>
</dbReference>
<dbReference type="GO" id="GO:0046872">
    <property type="term" value="F:metal ion binding"/>
    <property type="evidence" value="ECO:0007669"/>
    <property type="project" value="UniProtKB-KW"/>
</dbReference>
<evidence type="ECO:0000313" key="13">
    <source>
        <dbReference type="EMBL" id="KKO45599.1"/>
    </source>
</evidence>
<dbReference type="GO" id="GO:0005524">
    <property type="term" value="F:ATP binding"/>
    <property type="evidence" value="ECO:0007669"/>
    <property type="project" value="UniProtKB-KW"/>
</dbReference>
<organism evidence="13 14">
    <name type="scientific">Arsukibacterium ikkense</name>
    <dbReference type="NCBI Taxonomy" id="336831"/>
    <lineage>
        <taxon>Bacteria</taxon>
        <taxon>Pseudomonadati</taxon>
        <taxon>Pseudomonadota</taxon>
        <taxon>Gammaproteobacteria</taxon>
        <taxon>Chromatiales</taxon>
        <taxon>Chromatiaceae</taxon>
        <taxon>Arsukibacterium</taxon>
    </lineage>
</organism>
<keyword evidence="4 11" id="KW-0812">Transmembrane</keyword>
<dbReference type="RefSeq" id="WP_046557444.1">
    <property type="nucleotide sequence ID" value="NZ_LAHO01000008.1"/>
</dbReference>